<name>A0A916SC52_9MICO</name>
<proteinExistence type="predicted"/>
<keyword evidence="1" id="KW-0812">Transmembrane</keyword>
<evidence type="ECO:0000256" key="1">
    <source>
        <dbReference type="SAM" id="Phobius"/>
    </source>
</evidence>
<dbReference type="AlphaFoldDB" id="A0A916SC52"/>
<dbReference type="Proteomes" id="UP000606922">
    <property type="component" value="Unassembled WGS sequence"/>
</dbReference>
<evidence type="ECO:0000313" key="3">
    <source>
        <dbReference type="Proteomes" id="UP000606922"/>
    </source>
</evidence>
<reference evidence="2" key="2">
    <citation type="submission" date="2020-09" db="EMBL/GenBank/DDBJ databases">
        <authorList>
            <person name="Sun Q."/>
            <person name="Zhou Y."/>
        </authorList>
    </citation>
    <scope>NUCLEOTIDE SEQUENCE</scope>
    <source>
        <strain evidence="2">CGMCC 1.12813</strain>
    </source>
</reference>
<accession>A0A916SC52</accession>
<organism evidence="2 3">
    <name type="scientific">Conyzicola nivalis</name>
    <dbReference type="NCBI Taxonomy" id="1477021"/>
    <lineage>
        <taxon>Bacteria</taxon>
        <taxon>Bacillati</taxon>
        <taxon>Actinomycetota</taxon>
        <taxon>Actinomycetes</taxon>
        <taxon>Micrococcales</taxon>
        <taxon>Microbacteriaceae</taxon>
        <taxon>Conyzicola</taxon>
    </lineage>
</organism>
<sequence length="166" mass="18395">MRVVDTLVGAATLTDGSFYPPVQYSPVWLVIGVVLVALVIGWLVFVLLLTRRRAEPYEYVGSIPQLTETVRDAYLARIDDVGRRYDAGAVTFSDAHHELSALVRSFASDAQGVRARFMTLDDLRRTPHRALAETVERLYPGAFSGNTGGRIDDAIARASELVRTWN</sequence>
<reference evidence="2" key="1">
    <citation type="journal article" date="2014" name="Int. J. Syst. Evol. Microbiol.">
        <title>Complete genome sequence of Corynebacterium casei LMG S-19264T (=DSM 44701T), isolated from a smear-ripened cheese.</title>
        <authorList>
            <consortium name="US DOE Joint Genome Institute (JGI-PGF)"/>
            <person name="Walter F."/>
            <person name="Albersmeier A."/>
            <person name="Kalinowski J."/>
            <person name="Ruckert C."/>
        </authorList>
    </citation>
    <scope>NUCLEOTIDE SEQUENCE</scope>
    <source>
        <strain evidence="2">CGMCC 1.12813</strain>
    </source>
</reference>
<comment type="caution">
    <text evidence="2">The sequence shown here is derived from an EMBL/GenBank/DDBJ whole genome shotgun (WGS) entry which is preliminary data.</text>
</comment>
<evidence type="ECO:0000313" key="2">
    <source>
        <dbReference type="EMBL" id="GGA92607.1"/>
    </source>
</evidence>
<dbReference type="EMBL" id="BMGB01000001">
    <property type="protein sequence ID" value="GGA92607.1"/>
    <property type="molecule type" value="Genomic_DNA"/>
</dbReference>
<keyword evidence="3" id="KW-1185">Reference proteome</keyword>
<keyword evidence="1" id="KW-1133">Transmembrane helix</keyword>
<protein>
    <submittedName>
        <fullName evidence="2">Uncharacterized protein</fullName>
    </submittedName>
</protein>
<feature type="transmembrane region" description="Helical" evidence="1">
    <location>
        <begin position="27"/>
        <end position="49"/>
    </location>
</feature>
<keyword evidence="1" id="KW-0472">Membrane</keyword>
<gene>
    <name evidence="2" type="ORF">GCM10010979_04010</name>
</gene>
<dbReference type="RefSeq" id="WP_188509037.1">
    <property type="nucleotide sequence ID" value="NZ_BMGB01000001.1"/>
</dbReference>